<gene>
    <name evidence="2" type="ORF">B7H17_22820</name>
</gene>
<evidence type="ECO:0000313" key="2">
    <source>
        <dbReference type="EMBL" id="ORL60098.1"/>
    </source>
</evidence>
<feature type="domain" description="NadR/Ttd14 AAA" evidence="1">
    <location>
        <begin position="5"/>
        <end position="167"/>
    </location>
</feature>
<dbReference type="Proteomes" id="UP000193675">
    <property type="component" value="Unassembled WGS sequence"/>
</dbReference>
<comment type="caution">
    <text evidence="2">The sequence shown here is derived from an EMBL/GenBank/DDBJ whole genome shotgun (WGS) entry which is preliminary data.</text>
</comment>
<dbReference type="Gene3D" id="3.40.50.300">
    <property type="entry name" value="P-loop containing nucleotide triphosphate hydrolases"/>
    <property type="match status" value="1"/>
</dbReference>
<evidence type="ECO:0000313" key="3">
    <source>
        <dbReference type="Proteomes" id="UP000193675"/>
    </source>
</evidence>
<dbReference type="InterPro" id="IPR038727">
    <property type="entry name" value="NadR/Ttd14_AAA_dom"/>
</dbReference>
<protein>
    <submittedName>
        <fullName evidence="2">ATPase</fullName>
    </submittedName>
</protein>
<dbReference type="SUPFAM" id="SSF52540">
    <property type="entry name" value="P-loop containing nucleoside triphosphate hydrolases"/>
    <property type="match status" value="1"/>
</dbReference>
<dbReference type="OrthoDB" id="5638848at2"/>
<sequence>MDNFVIISGCSGGGKSTLLAQLKRRGHAVIEEPGRRVVQQQVRDQGQALPWLDLVGFLRRVMDMALADYRSAAQNNTQWVFFDRGVIDAAAALERLTGEPVLAAVAESCRYHRQVFLTPPWPEIYVQDAERRHGMQAALEEYEQLQGVYPALGYQVSLLPKTPVAERADFLLRTLAGH</sequence>
<dbReference type="Pfam" id="PF13521">
    <property type="entry name" value="AAA_28"/>
    <property type="match status" value="1"/>
</dbReference>
<proteinExistence type="predicted"/>
<dbReference type="RefSeq" id="WP_084858848.1">
    <property type="nucleotide sequence ID" value="NZ_JAOTEI010000008.1"/>
</dbReference>
<name>A0A1X0ZPH4_PSEPU</name>
<dbReference type="EMBL" id="NBWC01000041">
    <property type="protein sequence ID" value="ORL60098.1"/>
    <property type="molecule type" value="Genomic_DNA"/>
</dbReference>
<evidence type="ECO:0000259" key="1">
    <source>
        <dbReference type="Pfam" id="PF13521"/>
    </source>
</evidence>
<dbReference type="InterPro" id="IPR027417">
    <property type="entry name" value="P-loop_NTPase"/>
</dbReference>
<organism evidence="2 3">
    <name type="scientific">Pseudomonas putida</name>
    <name type="common">Arthrobacter siderocapsulatus</name>
    <dbReference type="NCBI Taxonomy" id="303"/>
    <lineage>
        <taxon>Bacteria</taxon>
        <taxon>Pseudomonadati</taxon>
        <taxon>Pseudomonadota</taxon>
        <taxon>Gammaproteobacteria</taxon>
        <taxon>Pseudomonadales</taxon>
        <taxon>Pseudomonadaceae</taxon>
        <taxon>Pseudomonas</taxon>
    </lineage>
</organism>
<accession>A0A1X0ZPH4</accession>
<dbReference type="AlphaFoldDB" id="A0A1X0ZPH4"/>
<reference evidence="2 3" key="1">
    <citation type="submission" date="2017-04" db="EMBL/GenBank/DDBJ databases">
        <title>Presence of VIM-2 positive Pseudomonas species in chickens and their surrounding environment.</title>
        <authorList>
            <person name="Zhang R."/>
        </authorList>
    </citation>
    <scope>NUCLEOTIDE SEQUENCE [LARGE SCALE GENOMIC DNA]</scope>
    <source>
        <strain evidence="2 3">DZ-C18</strain>
    </source>
</reference>